<feature type="region of interest" description="Disordered" evidence="11">
    <location>
        <begin position="302"/>
        <end position="347"/>
    </location>
</feature>
<accession>A0ABM0PNB7</accession>
<dbReference type="InterPro" id="IPR001320">
    <property type="entry name" value="Iontro_rcpt_C"/>
</dbReference>
<keyword evidence="9" id="KW-1071">Ligand-gated ion channel</keyword>
<evidence type="ECO:0000256" key="3">
    <source>
        <dbReference type="ARBA" id="ARBA00022692"/>
    </source>
</evidence>
<dbReference type="Gene3D" id="3.40.190.10">
    <property type="entry name" value="Periplasmic binding protein-like II"/>
    <property type="match status" value="2"/>
</dbReference>
<evidence type="ECO:0000256" key="1">
    <source>
        <dbReference type="ARBA" id="ARBA00004141"/>
    </source>
</evidence>
<evidence type="ECO:0000256" key="8">
    <source>
        <dbReference type="ARBA" id="ARBA00023180"/>
    </source>
</evidence>
<dbReference type="Gene3D" id="1.10.287.70">
    <property type="match status" value="1"/>
</dbReference>
<reference evidence="15" key="2">
    <citation type="submission" date="2025-08" db="UniProtKB">
        <authorList>
            <consortium name="RefSeq"/>
        </authorList>
    </citation>
    <scope>IDENTIFICATION</scope>
</reference>
<evidence type="ECO:0000256" key="12">
    <source>
        <dbReference type="SAM" id="Phobius"/>
    </source>
</evidence>
<sequence>MAVPLVVFSSGIKLLKFTILGLASSWYKSHNHLKFVLSFCRFSFSTWFFAHRENTVSTLGRLVLIIWLFVVLIINSSYTASLTSILTVQQLSSSIKGLDTLLASNDPIGYQQGSFARGYLTGELNVDESRLVPLIMPDDYAKALKDGPQRGGVAAVIDERAYIELFLSSRCDFSIVGQEFTKTGWGFAFARDSPLSVDMSTAILKLSENGDLQRIHDKWLISSSCASQGAKLEVDRLQLKSFWGLFVLCGSACFLALIIYFINMLRQFSKHYTEEVISASSSTSARLQTFISFVDEKEEEVKSRSKRRQMERMSNRSASEDESMYNSKRRHIDQSSSRMSLDNGNNA</sequence>
<evidence type="ECO:0000256" key="2">
    <source>
        <dbReference type="ARBA" id="ARBA00022448"/>
    </source>
</evidence>
<feature type="transmembrane region" description="Helical" evidence="12">
    <location>
        <begin position="62"/>
        <end position="86"/>
    </location>
</feature>
<evidence type="ECO:0000256" key="9">
    <source>
        <dbReference type="ARBA" id="ARBA00023286"/>
    </source>
</evidence>
<dbReference type="InterPro" id="IPR015683">
    <property type="entry name" value="Ionotropic_Glu_rcpt"/>
</dbReference>
<feature type="compositionally biased region" description="Polar residues" evidence="11">
    <location>
        <begin position="334"/>
        <end position="347"/>
    </location>
</feature>
<gene>
    <name evidence="15" type="primary">LOC103340422</name>
</gene>
<keyword evidence="4 12" id="KW-1133">Transmembrane helix</keyword>
<keyword evidence="14" id="KW-1185">Reference proteome</keyword>
<feature type="compositionally biased region" description="Basic and acidic residues" evidence="11">
    <location>
        <begin position="302"/>
        <end position="314"/>
    </location>
</feature>
<keyword evidence="3 12" id="KW-0812">Transmembrane</keyword>
<keyword evidence="7" id="KW-0675">Receptor</keyword>
<keyword evidence="6 12" id="KW-0472">Membrane</keyword>
<evidence type="ECO:0000313" key="14">
    <source>
        <dbReference type="Proteomes" id="UP000694861"/>
    </source>
</evidence>
<evidence type="ECO:0000259" key="13">
    <source>
        <dbReference type="SMART" id="SM00079"/>
    </source>
</evidence>
<feature type="domain" description="Ionotropic glutamate receptor C-terminal" evidence="13">
    <location>
        <begin position="16"/>
        <end position="222"/>
    </location>
</feature>
<dbReference type="GeneID" id="103340422"/>
<evidence type="ECO:0000256" key="4">
    <source>
        <dbReference type="ARBA" id="ARBA00022989"/>
    </source>
</evidence>
<reference evidence="14" key="1">
    <citation type="journal article" date="2012" name="Nat. Commun.">
        <title>The genome of Prunus mume.</title>
        <authorList>
            <person name="Zhang Q."/>
            <person name="Chen W."/>
            <person name="Sun L."/>
            <person name="Zhao F."/>
            <person name="Huang B."/>
            <person name="Yang W."/>
            <person name="Tao Y."/>
            <person name="Wang J."/>
            <person name="Yuan Z."/>
            <person name="Fan G."/>
            <person name="Xing Z."/>
            <person name="Han C."/>
            <person name="Pan H."/>
            <person name="Zhong X."/>
            <person name="Shi W."/>
            <person name="Liang X."/>
            <person name="Du D."/>
            <person name="Sun F."/>
            <person name="Xu Z."/>
            <person name="Hao R."/>
            <person name="Lv T."/>
            <person name="Lv Y."/>
            <person name="Zheng Z."/>
            <person name="Sun M."/>
            <person name="Luo L."/>
            <person name="Cai M."/>
            <person name="Gao Y."/>
            <person name="Wang J."/>
            <person name="Yin Y."/>
            <person name="Xu X."/>
            <person name="Cheng T."/>
            <person name="Wang J."/>
        </authorList>
    </citation>
    <scope>NUCLEOTIDE SEQUENCE [LARGE SCALE GENOMIC DNA]</scope>
</reference>
<keyword evidence="10" id="KW-0407">Ion channel</keyword>
<protein>
    <submittedName>
        <fullName evidence="15">Glutamate receptor 3.6-like</fullName>
    </submittedName>
</protein>
<keyword evidence="5" id="KW-0406">Ion transport</keyword>
<dbReference type="SUPFAM" id="SSF53850">
    <property type="entry name" value="Periplasmic binding protein-like II"/>
    <property type="match status" value="1"/>
</dbReference>
<dbReference type="PANTHER" id="PTHR18966">
    <property type="entry name" value="IONOTROPIC GLUTAMATE RECEPTOR"/>
    <property type="match status" value="1"/>
</dbReference>
<dbReference type="RefSeq" id="XP_008242064.1">
    <property type="nucleotide sequence ID" value="XM_008243842.1"/>
</dbReference>
<dbReference type="SMART" id="SM00079">
    <property type="entry name" value="PBPe"/>
    <property type="match status" value="1"/>
</dbReference>
<feature type="transmembrane region" description="Helical" evidence="12">
    <location>
        <begin position="242"/>
        <end position="262"/>
    </location>
</feature>
<dbReference type="Proteomes" id="UP000694861">
    <property type="component" value="Linkage group LG8"/>
</dbReference>
<comment type="subcellular location">
    <subcellularLocation>
        <location evidence="1">Membrane</location>
        <topology evidence="1">Multi-pass membrane protein</topology>
    </subcellularLocation>
</comment>
<dbReference type="Pfam" id="PF00060">
    <property type="entry name" value="Lig_chan"/>
    <property type="match status" value="1"/>
</dbReference>
<proteinExistence type="predicted"/>
<keyword evidence="2" id="KW-0813">Transport</keyword>
<evidence type="ECO:0000256" key="7">
    <source>
        <dbReference type="ARBA" id="ARBA00023170"/>
    </source>
</evidence>
<evidence type="ECO:0000256" key="11">
    <source>
        <dbReference type="SAM" id="MobiDB-lite"/>
    </source>
</evidence>
<name>A0ABM0PNB7_PRUMU</name>
<evidence type="ECO:0000256" key="6">
    <source>
        <dbReference type="ARBA" id="ARBA00023136"/>
    </source>
</evidence>
<evidence type="ECO:0000256" key="5">
    <source>
        <dbReference type="ARBA" id="ARBA00023065"/>
    </source>
</evidence>
<evidence type="ECO:0000313" key="15">
    <source>
        <dbReference type="RefSeq" id="XP_008242064.1"/>
    </source>
</evidence>
<evidence type="ECO:0000256" key="10">
    <source>
        <dbReference type="ARBA" id="ARBA00023303"/>
    </source>
</evidence>
<organism evidence="14 15">
    <name type="scientific">Prunus mume</name>
    <name type="common">Japanese apricot</name>
    <name type="synonym">Armeniaca mume</name>
    <dbReference type="NCBI Taxonomy" id="102107"/>
    <lineage>
        <taxon>Eukaryota</taxon>
        <taxon>Viridiplantae</taxon>
        <taxon>Streptophyta</taxon>
        <taxon>Embryophyta</taxon>
        <taxon>Tracheophyta</taxon>
        <taxon>Spermatophyta</taxon>
        <taxon>Magnoliopsida</taxon>
        <taxon>eudicotyledons</taxon>
        <taxon>Gunneridae</taxon>
        <taxon>Pentapetalae</taxon>
        <taxon>rosids</taxon>
        <taxon>fabids</taxon>
        <taxon>Rosales</taxon>
        <taxon>Rosaceae</taxon>
        <taxon>Amygdaloideae</taxon>
        <taxon>Amygdaleae</taxon>
        <taxon>Prunus</taxon>
    </lineage>
</organism>
<keyword evidence="8" id="KW-0325">Glycoprotein</keyword>